<dbReference type="OrthoDB" id="5267677at2759"/>
<feature type="region of interest" description="Disordered" evidence="1">
    <location>
        <begin position="365"/>
        <end position="405"/>
    </location>
</feature>
<gene>
    <name evidence="2" type="ORF">J7T54_001797</name>
</gene>
<sequence length="428" mass="46952">MPGPSTPRDLAAILTTHEASARAVTSDARTSANRGSGSREGSRDSYRGDSRDRDNARLFNRRRDDNSRRDDNRAHNRDRGKRDDRQGFRTRKEVKFEEEYKNNVTEDDATDGQEEVVNFVITREGKATTQAAAFVDAMAAAVTSVTDIAKTTGRFKCNTCARRLSIAVCPDSGCGTPVINAKVLQQFDHTIERRHHATIRGVDGGKTATNEFAIFTFFAAGRQNGQNVIAKFQSGAWVLPSVGSNALLGNAWLKPYGASIDYNKDVIRIGALNDLEIPITVVKAKAAPVNRVVKATRDYTVPAGAIKLVPASWKELPSGRSFTFNSTHPQAMHALVNDRTGPNILLVNYTEEDITISRKQRLGSAALSDRDNLDDAEGSDASKTPYREHHKGPLQITKTPDLPETITDNGIHVYAADGRFRDKAMALL</sequence>
<proteinExistence type="predicted"/>
<name>A0A9Q0BGF5_9HYPO</name>
<reference evidence="2" key="1">
    <citation type="journal article" date="2021" name="J Fungi (Basel)">
        <title>Genomic and Metabolomic Analyses of the Marine Fungus Emericellopsis cladophorae: Insights into Saltwater Adaptability Mechanisms and Its Biosynthetic Potential.</title>
        <authorList>
            <person name="Goncalves M.F.M."/>
            <person name="Hilario S."/>
            <person name="Van de Peer Y."/>
            <person name="Esteves A.C."/>
            <person name="Alves A."/>
        </authorList>
    </citation>
    <scope>NUCLEOTIDE SEQUENCE</scope>
    <source>
        <strain evidence="2">MUM 19.33</strain>
    </source>
</reference>
<dbReference type="Proteomes" id="UP001055219">
    <property type="component" value="Unassembled WGS sequence"/>
</dbReference>
<reference evidence="2" key="2">
    <citation type="submission" date="2022-07" db="EMBL/GenBank/DDBJ databases">
        <authorList>
            <person name="Goncalves M.F.M."/>
            <person name="Hilario S."/>
            <person name="Van De Peer Y."/>
            <person name="Esteves A.C."/>
            <person name="Alves A."/>
        </authorList>
    </citation>
    <scope>NUCLEOTIDE SEQUENCE</scope>
    <source>
        <strain evidence="2">MUM 19.33</strain>
    </source>
</reference>
<dbReference type="Gene3D" id="2.40.70.10">
    <property type="entry name" value="Acid Proteases"/>
    <property type="match status" value="1"/>
</dbReference>
<evidence type="ECO:0000256" key="1">
    <source>
        <dbReference type="SAM" id="MobiDB-lite"/>
    </source>
</evidence>
<protein>
    <submittedName>
        <fullName evidence="2">TY3B-TY3B protein</fullName>
    </submittedName>
</protein>
<evidence type="ECO:0000313" key="3">
    <source>
        <dbReference type="Proteomes" id="UP001055219"/>
    </source>
</evidence>
<comment type="caution">
    <text evidence="2">The sequence shown here is derived from an EMBL/GenBank/DDBJ whole genome shotgun (WGS) entry which is preliminary data.</text>
</comment>
<dbReference type="InterPro" id="IPR021109">
    <property type="entry name" value="Peptidase_aspartic_dom_sf"/>
</dbReference>
<accession>A0A9Q0BGF5</accession>
<organism evidence="2 3">
    <name type="scientific">Emericellopsis cladophorae</name>
    <dbReference type="NCBI Taxonomy" id="2686198"/>
    <lineage>
        <taxon>Eukaryota</taxon>
        <taxon>Fungi</taxon>
        <taxon>Dikarya</taxon>
        <taxon>Ascomycota</taxon>
        <taxon>Pezizomycotina</taxon>
        <taxon>Sordariomycetes</taxon>
        <taxon>Hypocreomycetidae</taxon>
        <taxon>Hypocreales</taxon>
        <taxon>Bionectriaceae</taxon>
        <taxon>Emericellopsis</taxon>
    </lineage>
</organism>
<dbReference type="RefSeq" id="XP_051364777.1">
    <property type="nucleotide sequence ID" value="XM_051503832.1"/>
</dbReference>
<feature type="region of interest" description="Disordered" evidence="1">
    <location>
        <begin position="1"/>
        <end position="90"/>
    </location>
</feature>
<dbReference type="EMBL" id="JAGIXG020000006">
    <property type="protein sequence ID" value="KAI6783921.1"/>
    <property type="molecule type" value="Genomic_DNA"/>
</dbReference>
<dbReference type="GeneID" id="75828314"/>
<dbReference type="AlphaFoldDB" id="A0A9Q0BGF5"/>
<evidence type="ECO:0000313" key="2">
    <source>
        <dbReference type="EMBL" id="KAI6783921.1"/>
    </source>
</evidence>
<keyword evidence="3" id="KW-1185">Reference proteome</keyword>
<feature type="compositionally biased region" description="Basic and acidic residues" evidence="1">
    <location>
        <begin position="40"/>
        <end position="90"/>
    </location>
</feature>